<protein>
    <submittedName>
        <fullName evidence="2">Uncharacterized protein</fullName>
    </submittedName>
</protein>
<proteinExistence type="predicted"/>
<evidence type="ECO:0000256" key="1">
    <source>
        <dbReference type="SAM" id="MobiDB-lite"/>
    </source>
</evidence>
<dbReference type="EMBL" id="IACJ01159737">
    <property type="protein sequence ID" value="LAA66129.1"/>
    <property type="molecule type" value="Transcribed_RNA"/>
</dbReference>
<dbReference type="AlphaFoldDB" id="A0A2D4H2D7"/>
<feature type="region of interest" description="Disordered" evidence="1">
    <location>
        <begin position="54"/>
        <end position="78"/>
    </location>
</feature>
<sequence length="119" mass="12851">MYNMYSNMECKLCKAKPWVLTQAIKRGEAINGLIVKPESTSRVRTTIVSLYKKEASDSVSGSEPHPKSRISGLPPVNPDHLGGYRLATATFAGIENKFGLSLPKFRAASATPVKTKAAA</sequence>
<organism evidence="2">
    <name type="scientific">Micrurus corallinus</name>
    <name type="common">Brazilian coral snake</name>
    <dbReference type="NCBI Taxonomy" id="54390"/>
    <lineage>
        <taxon>Eukaryota</taxon>
        <taxon>Metazoa</taxon>
        <taxon>Chordata</taxon>
        <taxon>Craniata</taxon>
        <taxon>Vertebrata</taxon>
        <taxon>Euteleostomi</taxon>
        <taxon>Lepidosauria</taxon>
        <taxon>Squamata</taxon>
        <taxon>Bifurcata</taxon>
        <taxon>Unidentata</taxon>
        <taxon>Episquamata</taxon>
        <taxon>Toxicofera</taxon>
        <taxon>Serpentes</taxon>
        <taxon>Colubroidea</taxon>
        <taxon>Elapidae</taxon>
        <taxon>Elapinae</taxon>
        <taxon>Micrurus</taxon>
    </lineage>
</organism>
<name>A0A2D4H2D7_MICCO</name>
<reference evidence="2" key="1">
    <citation type="submission" date="2017-07" db="EMBL/GenBank/DDBJ databases">
        <authorList>
            <person name="Mikheyev A."/>
            <person name="Grau M."/>
        </authorList>
    </citation>
    <scope>NUCLEOTIDE SEQUENCE</scope>
    <source>
        <tissue evidence="2">Venom_gland</tissue>
    </source>
</reference>
<evidence type="ECO:0000313" key="2">
    <source>
        <dbReference type="EMBL" id="LAA66129.1"/>
    </source>
</evidence>
<accession>A0A2D4H2D7</accession>
<reference evidence="2" key="2">
    <citation type="submission" date="2017-11" db="EMBL/GenBank/DDBJ databases">
        <title>Coralsnake Venomics: Analyses of Venom Gland Transcriptomes and Proteomes of Six Brazilian Taxa.</title>
        <authorList>
            <person name="Aird S.D."/>
            <person name="Jorge da Silva N."/>
            <person name="Qiu L."/>
            <person name="Villar-Briones A."/>
            <person name="Aparecida-Saddi V."/>
            <person name="Campos-Telles M.P."/>
            <person name="Grau M."/>
            <person name="Mikheyev A.S."/>
        </authorList>
    </citation>
    <scope>NUCLEOTIDE SEQUENCE</scope>
    <source>
        <tissue evidence="2">Venom_gland</tissue>
    </source>
</reference>